<keyword evidence="3" id="KW-0862">Zinc</keyword>
<feature type="binding site" evidence="3">
    <location>
        <position position="226"/>
    </location>
    <ligand>
        <name>Zn(2+)</name>
        <dbReference type="ChEBI" id="CHEBI:29105"/>
    </ligand>
</feature>
<comment type="caution">
    <text evidence="5">The sequence shown here is derived from an EMBL/GenBank/DDBJ whole genome shotgun (WGS) entry which is preliminary data.</text>
</comment>
<gene>
    <name evidence="5" type="ORF">ACFOD7_15500</name>
</gene>
<keyword evidence="6" id="KW-1185">Reference proteome</keyword>
<dbReference type="PANTHER" id="PTHR11103">
    <property type="entry name" value="SLR1189 PROTEIN"/>
    <property type="match status" value="1"/>
</dbReference>
<dbReference type="RefSeq" id="WP_207471296.1">
    <property type="nucleotide sequence ID" value="NZ_JAFNAW010000066.1"/>
</dbReference>
<organism evidence="5 6">
    <name type="scientific">Paracoccus fontiphilus</name>
    <dbReference type="NCBI Taxonomy" id="1815556"/>
    <lineage>
        <taxon>Bacteria</taxon>
        <taxon>Pseudomonadati</taxon>
        <taxon>Pseudomonadota</taxon>
        <taxon>Alphaproteobacteria</taxon>
        <taxon>Rhodobacterales</taxon>
        <taxon>Paracoccaceae</taxon>
        <taxon>Paracoccus</taxon>
    </lineage>
</organism>
<feature type="domain" description="Hcy-binding" evidence="4">
    <location>
        <begin position="4"/>
        <end position="310"/>
    </location>
</feature>
<accession>A0ABV7IJC9</accession>
<sequence>MTQNRKSLVHMNGGLVLTDGGMETTLIFHEGLDLPHFAAFPLIDSDEGRAALTRYYERYLSLARESRLGFILDTPTWRANPDWSSGLGYDLAALRRVNVDAVRFVQDLRAEWSSAVSPCVINGVIGPRGDGYVAGTMDPVEAEDYHAFQIKALADAGVDMVSAMTMNTIGEATGIARAAKAVGLPHVISFTLETDGHLVGGASLRQAIEAVDEATGGSPAYYMINCAHPLHIEGAFGQGEAWTARLGGLRANASTLSHAELDEAETLDEGDPADMGRRYRALQASHPGLRVVGGCCGTDHRHVEAIRDACLHAVT</sequence>
<name>A0ABV7IJC9_9RHOB</name>
<keyword evidence="1 3" id="KW-0489">Methyltransferase</keyword>
<dbReference type="InterPro" id="IPR003726">
    <property type="entry name" value="HCY_dom"/>
</dbReference>
<evidence type="ECO:0000313" key="6">
    <source>
        <dbReference type="Proteomes" id="UP001595557"/>
    </source>
</evidence>
<dbReference type="PANTHER" id="PTHR11103:SF18">
    <property type="entry name" value="SLR1189 PROTEIN"/>
    <property type="match status" value="1"/>
</dbReference>
<evidence type="ECO:0000256" key="3">
    <source>
        <dbReference type="PROSITE-ProRule" id="PRU00333"/>
    </source>
</evidence>
<evidence type="ECO:0000256" key="1">
    <source>
        <dbReference type="ARBA" id="ARBA00022603"/>
    </source>
</evidence>
<feature type="binding site" evidence="3">
    <location>
        <position position="295"/>
    </location>
    <ligand>
        <name>Zn(2+)</name>
        <dbReference type="ChEBI" id="CHEBI:29105"/>
    </ligand>
</feature>
<keyword evidence="3" id="KW-0479">Metal-binding</keyword>
<dbReference type="Pfam" id="PF02574">
    <property type="entry name" value="S-methyl_trans"/>
    <property type="match status" value="1"/>
</dbReference>
<evidence type="ECO:0000256" key="2">
    <source>
        <dbReference type="ARBA" id="ARBA00022679"/>
    </source>
</evidence>
<dbReference type="EMBL" id="JBHRTE010000065">
    <property type="protein sequence ID" value="MFC3169459.1"/>
    <property type="molecule type" value="Genomic_DNA"/>
</dbReference>
<reference evidence="6" key="1">
    <citation type="journal article" date="2019" name="Int. J. Syst. Evol. Microbiol.">
        <title>The Global Catalogue of Microorganisms (GCM) 10K type strain sequencing project: providing services to taxonomists for standard genome sequencing and annotation.</title>
        <authorList>
            <consortium name="The Broad Institute Genomics Platform"/>
            <consortium name="The Broad Institute Genome Sequencing Center for Infectious Disease"/>
            <person name="Wu L."/>
            <person name="Ma J."/>
        </authorList>
    </citation>
    <scope>NUCLEOTIDE SEQUENCE [LARGE SCALE GENOMIC DNA]</scope>
    <source>
        <strain evidence="6">KCTC 52239</strain>
    </source>
</reference>
<proteinExistence type="predicted"/>
<feature type="binding site" evidence="3">
    <location>
        <position position="296"/>
    </location>
    <ligand>
        <name>Zn(2+)</name>
        <dbReference type="ChEBI" id="CHEBI:29105"/>
    </ligand>
</feature>
<dbReference type="PROSITE" id="PS50970">
    <property type="entry name" value="HCY"/>
    <property type="match status" value="1"/>
</dbReference>
<protein>
    <submittedName>
        <fullName evidence="5">Homocysteine S-methyltransferase family protein</fullName>
    </submittedName>
</protein>
<dbReference type="SUPFAM" id="SSF82282">
    <property type="entry name" value="Homocysteine S-methyltransferase"/>
    <property type="match status" value="1"/>
</dbReference>
<comment type="cofactor">
    <cofactor evidence="3">
        <name>Zn(2+)</name>
        <dbReference type="ChEBI" id="CHEBI:29105"/>
    </cofactor>
</comment>
<dbReference type="Gene3D" id="3.20.20.330">
    <property type="entry name" value="Homocysteine-binding-like domain"/>
    <property type="match status" value="1"/>
</dbReference>
<dbReference type="InterPro" id="IPR036589">
    <property type="entry name" value="HCY_dom_sf"/>
</dbReference>
<dbReference type="Proteomes" id="UP001595557">
    <property type="component" value="Unassembled WGS sequence"/>
</dbReference>
<keyword evidence="2 3" id="KW-0808">Transferase</keyword>
<evidence type="ECO:0000259" key="4">
    <source>
        <dbReference type="PROSITE" id="PS50970"/>
    </source>
</evidence>
<evidence type="ECO:0000313" key="5">
    <source>
        <dbReference type="EMBL" id="MFC3169459.1"/>
    </source>
</evidence>